<proteinExistence type="predicted"/>
<reference evidence="2" key="1">
    <citation type="journal article" date="2021" name="Proc. Natl. Acad. Sci. U.S.A.">
        <title>A Catalog of Tens of Thousands of Viruses from Human Metagenomes Reveals Hidden Associations with Chronic Diseases.</title>
        <authorList>
            <person name="Tisza M.J."/>
            <person name="Buck C.B."/>
        </authorList>
    </citation>
    <scope>NUCLEOTIDE SEQUENCE</scope>
    <source>
        <strain evidence="2">CtJLD79</strain>
    </source>
</reference>
<protein>
    <submittedName>
        <fullName evidence="2">Uncharacterized protein</fullName>
    </submittedName>
</protein>
<evidence type="ECO:0000313" key="2">
    <source>
        <dbReference type="EMBL" id="DAE29724.1"/>
    </source>
</evidence>
<keyword evidence="1" id="KW-1133">Transmembrane helix</keyword>
<accession>A0A8S5RFF9</accession>
<feature type="transmembrane region" description="Helical" evidence="1">
    <location>
        <begin position="12"/>
        <end position="31"/>
    </location>
</feature>
<keyword evidence="1" id="KW-0472">Membrane</keyword>
<sequence>MCDTQGKGDGLLAVPLFAFSSVLLCVTRFSFFQSTSHSVSTYIPFIRGMA</sequence>
<dbReference type="EMBL" id="BK059097">
    <property type="protein sequence ID" value="DAE29724.1"/>
    <property type="molecule type" value="Genomic_DNA"/>
</dbReference>
<evidence type="ECO:0000256" key="1">
    <source>
        <dbReference type="SAM" id="Phobius"/>
    </source>
</evidence>
<name>A0A8S5RFF9_9VIRU</name>
<organism evidence="2">
    <name type="scientific">virus sp. ctJLD79</name>
    <dbReference type="NCBI Taxonomy" id="2827987"/>
    <lineage>
        <taxon>Viruses</taxon>
    </lineage>
</organism>
<keyword evidence="1" id="KW-0812">Transmembrane</keyword>